<dbReference type="GO" id="GO:0006357">
    <property type="term" value="P:regulation of transcription by RNA polymerase II"/>
    <property type="evidence" value="ECO:0007669"/>
    <property type="project" value="InterPro"/>
</dbReference>
<keyword evidence="7 9" id="KW-0539">Nucleus</keyword>
<comment type="subunit">
    <text evidence="9">Component of the Mediator complex.</text>
</comment>
<evidence type="ECO:0000256" key="2">
    <source>
        <dbReference type="ARBA" id="ARBA00007526"/>
    </source>
</evidence>
<evidence type="ECO:0000256" key="1">
    <source>
        <dbReference type="ARBA" id="ARBA00004123"/>
    </source>
</evidence>
<evidence type="ECO:0000256" key="8">
    <source>
        <dbReference type="ARBA" id="ARBA00031259"/>
    </source>
</evidence>
<dbReference type="VEuPathDB" id="FungiDB:KLMA_30440"/>
<dbReference type="GO" id="GO:0016592">
    <property type="term" value="C:mediator complex"/>
    <property type="evidence" value="ECO:0007669"/>
    <property type="project" value="InterPro"/>
</dbReference>
<feature type="region of interest" description="Disordered" evidence="10">
    <location>
        <begin position="56"/>
        <end position="96"/>
    </location>
</feature>
<dbReference type="PIRSF" id="PIRSF013286">
    <property type="entry name" value="MED6_fungi"/>
    <property type="match status" value="1"/>
</dbReference>
<sequence length="285" mass="30935">MSLPPLDELQWKSPEWIQTFGLRTDNVLEYFSGSPFFEKTSNNQVVKMQQQFSQQGPVGGNIPLGGQAGGNGQIGSSGASPGADSNGSSVCGTVTAPPSDRTAIWERYPVHAMLERELMKMKGIEYILVLVREPDLWIIRKQRRNGPNETTTLGDYYVIGSAVYQSPTVYKIVQNRMLSTNYHLSHALSQLNKLVEFHPAQGASFMRSSDTIPTSVANNTTTGATTGHTIANTVSVPDTGMANTGTSGATAAATSIDPERRQDTINMEVMDKLMTTSIKANPVYI</sequence>
<dbReference type="InterPro" id="IPR038566">
    <property type="entry name" value="Mediator_Med6_sf"/>
</dbReference>
<evidence type="ECO:0000256" key="6">
    <source>
        <dbReference type="ARBA" id="ARBA00023163"/>
    </source>
</evidence>
<dbReference type="GO" id="GO:0003712">
    <property type="term" value="F:transcription coregulator activity"/>
    <property type="evidence" value="ECO:0007669"/>
    <property type="project" value="InterPro"/>
</dbReference>
<gene>
    <name evidence="11" type="primary">MED6</name>
    <name evidence="11" type="ORF">KLMA_30440</name>
</gene>
<feature type="compositionally biased region" description="Gly residues" evidence="10">
    <location>
        <begin position="57"/>
        <end position="75"/>
    </location>
</feature>
<dbReference type="InterPro" id="IPR016612">
    <property type="entry name" value="Mediator_Med6_fun"/>
</dbReference>
<feature type="compositionally biased region" description="Polar residues" evidence="10">
    <location>
        <begin position="83"/>
        <end position="92"/>
    </location>
</feature>
<reference evidence="11 12" key="1">
    <citation type="journal article" date="2015" name="Biotechnol. Biofuels">
        <title>Genetic basis of the highly efficient yeast Kluyveromyces marxianus: complete genome sequence and transcriptome analyses.</title>
        <authorList>
            <person name="Lertwattanasakul N."/>
            <person name="Kosaka T."/>
            <person name="Hosoyama A."/>
            <person name="Suzuki Y."/>
            <person name="Rodrussamee N."/>
            <person name="Matsutani M."/>
            <person name="Murata M."/>
            <person name="Fujimoto N."/>
            <person name="Suprayogi"/>
            <person name="Tsuchikane K."/>
            <person name="Limtong S."/>
            <person name="Fujita N."/>
            <person name="Yamada M."/>
        </authorList>
    </citation>
    <scope>NUCLEOTIDE SEQUENCE [LARGE SCALE GENOMIC DNA]</scope>
    <source>
        <strain evidence="12">DMKU3-1042 / BCC 29191 / NBRC 104275</strain>
    </source>
</reference>
<comment type="similarity">
    <text evidence="2 9">Belongs to the Mediator complex subunit 6 family.</text>
</comment>
<dbReference type="Gene3D" id="3.10.450.580">
    <property type="entry name" value="Mediator complex, subunit Med6"/>
    <property type="match status" value="1"/>
</dbReference>
<comment type="function">
    <text evidence="9">Component of the Mediator complex, a coactivator involved in the regulated transcription of nearly all RNA polymerase II-dependent genes. Mediator functions as a bridge to convey information from gene-specific regulatory proteins to the basal RNA polymerase II transcription machinery.</text>
</comment>
<keyword evidence="5 9" id="KW-0010">Activator</keyword>
<dbReference type="KEGG" id="kmx:KLMA_30440"/>
<dbReference type="PANTHER" id="PTHR13104">
    <property type="entry name" value="MED-6-RELATED"/>
    <property type="match status" value="1"/>
</dbReference>
<dbReference type="RefSeq" id="XP_022675571.1">
    <property type="nucleotide sequence ID" value="XM_022818957.1"/>
</dbReference>
<evidence type="ECO:0000256" key="10">
    <source>
        <dbReference type="SAM" id="MobiDB-lite"/>
    </source>
</evidence>
<dbReference type="Pfam" id="PF04934">
    <property type="entry name" value="Med6"/>
    <property type="match status" value="1"/>
</dbReference>
<dbReference type="Proteomes" id="UP000065495">
    <property type="component" value="Chromosome 3"/>
</dbReference>
<comment type="subcellular location">
    <subcellularLocation>
        <location evidence="1 9">Nucleus</location>
    </subcellularLocation>
</comment>
<protein>
    <recommendedName>
        <fullName evidence="3 9">Mediator of RNA polymerase II transcription subunit 6</fullName>
    </recommendedName>
    <alternativeName>
        <fullName evidence="8 9">Mediator complex subunit 6</fullName>
    </alternativeName>
</protein>
<accession>W0T8I6</accession>
<dbReference type="GeneID" id="34715716"/>
<evidence type="ECO:0000313" key="12">
    <source>
        <dbReference type="Proteomes" id="UP000065495"/>
    </source>
</evidence>
<evidence type="ECO:0000256" key="9">
    <source>
        <dbReference type="PIRNR" id="PIRNR013286"/>
    </source>
</evidence>
<name>W0T8I6_KLUMD</name>
<keyword evidence="4 9" id="KW-0805">Transcription regulation</keyword>
<evidence type="ECO:0000256" key="5">
    <source>
        <dbReference type="ARBA" id="ARBA00023159"/>
    </source>
</evidence>
<dbReference type="InterPro" id="IPR007018">
    <property type="entry name" value="Mediator_Med6"/>
</dbReference>
<evidence type="ECO:0000256" key="4">
    <source>
        <dbReference type="ARBA" id="ARBA00023015"/>
    </source>
</evidence>
<dbReference type="EMBL" id="AP012215">
    <property type="protein sequence ID" value="BAO39735.1"/>
    <property type="molecule type" value="Genomic_DNA"/>
</dbReference>
<evidence type="ECO:0000256" key="7">
    <source>
        <dbReference type="ARBA" id="ARBA00023242"/>
    </source>
</evidence>
<keyword evidence="6 9" id="KW-0804">Transcription</keyword>
<proteinExistence type="inferred from homology"/>
<evidence type="ECO:0000256" key="3">
    <source>
        <dbReference type="ARBA" id="ARBA00020634"/>
    </source>
</evidence>
<dbReference type="AlphaFoldDB" id="W0T8I6"/>
<evidence type="ECO:0000313" key="11">
    <source>
        <dbReference type="EMBL" id="BAO39735.1"/>
    </source>
</evidence>
<organism evidence="11 12">
    <name type="scientific">Kluyveromyces marxianus (strain DMKU3-1042 / BCC 29191 / NBRC 104275)</name>
    <name type="common">Yeast</name>
    <name type="synonym">Candida kefyr</name>
    <dbReference type="NCBI Taxonomy" id="1003335"/>
    <lineage>
        <taxon>Eukaryota</taxon>
        <taxon>Fungi</taxon>
        <taxon>Dikarya</taxon>
        <taxon>Ascomycota</taxon>
        <taxon>Saccharomycotina</taxon>
        <taxon>Saccharomycetes</taxon>
        <taxon>Saccharomycetales</taxon>
        <taxon>Saccharomycetaceae</taxon>
        <taxon>Kluyveromyces</taxon>
    </lineage>
</organism>
<dbReference type="OrthoDB" id="344220at2759"/>